<dbReference type="Proteomes" id="UP000267430">
    <property type="component" value="Unassembled WGS sequence"/>
</dbReference>
<dbReference type="RefSeq" id="WP_126863496.1">
    <property type="nucleotide sequence ID" value="NZ_JAUSTX010000004.1"/>
</dbReference>
<gene>
    <name evidence="1" type="ORF">ELQ35_03755</name>
</gene>
<sequence>MKTFKLISLQIVTEKKDHVDIKLTDGLIINKEDDSNTWIIEAFVSNSCFSTFEGFVATGKEVNVQAVITKKENDPAAFKTVVNTLKKVDGHVILLLEGHLQKTRSKYAELLLEDLVQQGMDGSSLIEQFKDKMRSRPKLVTSNKK</sequence>
<dbReference type="OrthoDB" id="2427395at2"/>
<protein>
    <recommendedName>
        <fullName evidence="3">YwpF-like family protein</fullName>
    </recommendedName>
</protein>
<evidence type="ECO:0000313" key="1">
    <source>
        <dbReference type="EMBL" id="RUQ31473.1"/>
    </source>
</evidence>
<dbReference type="Pfam" id="PF14183">
    <property type="entry name" value="YwpF"/>
    <property type="match status" value="1"/>
</dbReference>
<dbReference type="InterPro" id="IPR025573">
    <property type="entry name" value="YwpF"/>
</dbReference>
<name>A0A433HT09_9BACI</name>
<accession>A0A433HT09</accession>
<dbReference type="AlphaFoldDB" id="A0A433HT09"/>
<evidence type="ECO:0008006" key="3">
    <source>
        <dbReference type="Google" id="ProtNLM"/>
    </source>
</evidence>
<evidence type="ECO:0000313" key="2">
    <source>
        <dbReference type="Proteomes" id="UP000267430"/>
    </source>
</evidence>
<organism evidence="1 2">
    <name type="scientific">Peribacillus cavernae</name>
    <dbReference type="NCBI Taxonomy" id="1674310"/>
    <lineage>
        <taxon>Bacteria</taxon>
        <taxon>Bacillati</taxon>
        <taxon>Bacillota</taxon>
        <taxon>Bacilli</taxon>
        <taxon>Bacillales</taxon>
        <taxon>Bacillaceae</taxon>
        <taxon>Peribacillus</taxon>
    </lineage>
</organism>
<comment type="caution">
    <text evidence="1">The sequence shown here is derived from an EMBL/GenBank/DDBJ whole genome shotgun (WGS) entry which is preliminary data.</text>
</comment>
<dbReference type="EMBL" id="RYZZ01000005">
    <property type="protein sequence ID" value="RUQ31473.1"/>
    <property type="molecule type" value="Genomic_DNA"/>
</dbReference>
<keyword evidence="2" id="KW-1185">Reference proteome</keyword>
<reference evidence="1 2" key="1">
    <citation type="submission" date="2018-12" db="EMBL/GenBank/DDBJ databases">
        <title>Bacillus chawlae sp. nov., Bacillus glennii sp. nov., and Bacillus saganii sp. nov. Isolated from the Vehicle Assembly Building at Kennedy Space Center where the Viking Spacecraft were Assembled.</title>
        <authorList>
            <person name="Seuylemezian A."/>
            <person name="Vaishampayan P."/>
        </authorList>
    </citation>
    <scope>NUCLEOTIDE SEQUENCE [LARGE SCALE GENOMIC DNA]</scope>
    <source>
        <strain evidence="1 2">L5</strain>
    </source>
</reference>
<proteinExistence type="predicted"/>